<organism evidence="1 2">
    <name type="scientific">Kineothrix alysoides</name>
    <dbReference type="NCBI Taxonomy" id="1469948"/>
    <lineage>
        <taxon>Bacteria</taxon>
        <taxon>Bacillati</taxon>
        <taxon>Bacillota</taxon>
        <taxon>Clostridia</taxon>
        <taxon>Lachnospirales</taxon>
        <taxon>Lachnospiraceae</taxon>
        <taxon>Kineothrix</taxon>
    </lineage>
</organism>
<dbReference type="Pfam" id="PF06353">
    <property type="entry name" value="DUF1062"/>
    <property type="match status" value="1"/>
</dbReference>
<protein>
    <recommendedName>
        <fullName evidence="3">DUF1062 domain-containing protein</fullName>
    </recommendedName>
</protein>
<accession>A0A4V2QBW3</accession>
<proteinExistence type="predicted"/>
<dbReference type="InterPro" id="IPR009412">
    <property type="entry name" value="DUF1062"/>
</dbReference>
<keyword evidence="2" id="KW-1185">Reference proteome</keyword>
<dbReference type="RefSeq" id="WP_051869477.1">
    <property type="nucleotide sequence ID" value="NZ_JPNB01000002.1"/>
</dbReference>
<gene>
    <name evidence="1" type="ORF">EDD76_107107</name>
</gene>
<evidence type="ECO:0008006" key="3">
    <source>
        <dbReference type="Google" id="ProtNLM"/>
    </source>
</evidence>
<name>A0A4V2QBW3_9FIRM</name>
<dbReference type="OrthoDB" id="9810886at2"/>
<dbReference type="AlphaFoldDB" id="A0A4V2QBW3"/>
<dbReference type="STRING" id="1469948.GCA_000732725_02228"/>
<sequence>MSYLRKIEYTIIPEEPFKILRNCSGCGCKTLFHNTNRFRVNANGNKIDVWLIYQCIKCKHTNNLTIYERCKPESILQQEYEGYLSNSGKLAFEYGTDSKFFTRNKAEVDWSNIKYIINRQNGMIAGNDQFFQKGDLLVIHNSYSLKIRTDKVVSEILNLSRSRIKELEKSGAITVTEERQEHKIIIKIEKEIITKEPFEVKML</sequence>
<comment type="caution">
    <text evidence="1">The sequence shown here is derived from an EMBL/GenBank/DDBJ whole genome shotgun (WGS) entry which is preliminary data.</text>
</comment>
<dbReference type="Proteomes" id="UP000295718">
    <property type="component" value="Unassembled WGS sequence"/>
</dbReference>
<evidence type="ECO:0000313" key="1">
    <source>
        <dbReference type="EMBL" id="TCL57992.1"/>
    </source>
</evidence>
<reference evidence="1 2" key="1">
    <citation type="submission" date="2019-03" db="EMBL/GenBank/DDBJ databases">
        <title>Genomic Encyclopedia of Type Strains, Phase IV (KMG-IV): sequencing the most valuable type-strain genomes for metagenomic binning, comparative biology and taxonomic classification.</title>
        <authorList>
            <person name="Goeker M."/>
        </authorList>
    </citation>
    <scope>NUCLEOTIDE SEQUENCE [LARGE SCALE GENOMIC DNA]</scope>
    <source>
        <strain evidence="1 2">DSM 100556</strain>
    </source>
</reference>
<evidence type="ECO:0000313" key="2">
    <source>
        <dbReference type="Proteomes" id="UP000295718"/>
    </source>
</evidence>
<dbReference type="EMBL" id="SLUO01000007">
    <property type="protein sequence ID" value="TCL57992.1"/>
    <property type="molecule type" value="Genomic_DNA"/>
</dbReference>